<protein>
    <submittedName>
        <fullName evidence="1">Uncharacterized protein</fullName>
    </submittedName>
</protein>
<sequence length="115" mass="13072">MFCSKQNVSDACSTVNSTRFYGMSVPRDLRSFQCYLTNASHLVPEVTETLLQIAQATQDLRQLRPAVAELDCVVPTLLRPSDYDSMQYVRCLLEVFAQWLKGCREQHVVTPQLIS</sequence>
<dbReference type="Proteomes" id="UP001148018">
    <property type="component" value="Unassembled WGS sequence"/>
</dbReference>
<reference evidence="1" key="1">
    <citation type="submission" date="2022-07" db="EMBL/GenBank/DDBJ databases">
        <title>Chromosome-level genome of Muraenolepis orangiensis.</title>
        <authorList>
            <person name="Kim J."/>
        </authorList>
    </citation>
    <scope>NUCLEOTIDE SEQUENCE</scope>
    <source>
        <strain evidence="1">KU_S4_2022</strain>
        <tissue evidence="1">Muscle</tissue>
    </source>
</reference>
<comment type="caution">
    <text evidence="1">The sequence shown here is derived from an EMBL/GenBank/DDBJ whole genome shotgun (WGS) entry which is preliminary data.</text>
</comment>
<evidence type="ECO:0000313" key="2">
    <source>
        <dbReference type="Proteomes" id="UP001148018"/>
    </source>
</evidence>
<keyword evidence="2" id="KW-1185">Reference proteome</keyword>
<name>A0A9Q0IN06_9TELE</name>
<dbReference type="AlphaFoldDB" id="A0A9Q0IN06"/>
<evidence type="ECO:0000313" key="1">
    <source>
        <dbReference type="EMBL" id="KAJ3604210.1"/>
    </source>
</evidence>
<gene>
    <name evidence="1" type="ORF">NHX12_028951</name>
</gene>
<proteinExistence type="predicted"/>
<dbReference type="EMBL" id="JANIIK010000044">
    <property type="protein sequence ID" value="KAJ3604210.1"/>
    <property type="molecule type" value="Genomic_DNA"/>
</dbReference>
<accession>A0A9Q0IN06</accession>
<organism evidence="1 2">
    <name type="scientific">Muraenolepis orangiensis</name>
    <name type="common">Patagonian moray cod</name>
    <dbReference type="NCBI Taxonomy" id="630683"/>
    <lineage>
        <taxon>Eukaryota</taxon>
        <taxon>Metazoa</taxon>
        <taxon>Chordata</taxon>
        <taxon>Craniata</taxon>
        <taxon>Vertebrata</taxon>
        <taxon>Euteleostomi</taxon>
        <taxon>Actinopterygii</taxon>
        <taxon>Neopterygii</taxon>
        <taxon>Teleostei</taxon>
        <taxon>Neoteleostei</taxon>
        <taxon>Acanthomorphata</taxon>
        <taxon>Zeiogadaria</taxon>
        <taxon>Gadariae</taxon>
        <taxon>Gadiformes</taxon>
        <taxon>Muraenolepidoidei</taxon>
        <taxon>Muraenolepididae</taxon>
        <taxon>Muraenolepis</taxon>
    </lineage>
</organism>